<evidence type="ECO:0000256" key="3">
    <source>
        <dbReference type="ARBA" id="ARBA00023008"/>
    </source>
</evidence>
<keyword evidence="2" id="KW-0560">Oxidoreductase</keyword>
<keyword evidence="3" id="KW-0186">Copper</keyword>
<keyword evidence="7" id="KW-0132">Cell division</keyword>
<dbReference type="PANTHER" id="PTHR11709:SF394">
    <property type="entry name" value="FI03373P-RELATED"/>
    <property type="match status" value="1"/>
</dbReference>
<feature type="domain" description="Plastocyanin-like" evidence="5">
    <location>
        <begin position="405"/>
        <end position="507"/>
    </location>
</feature>
<feature type="domain" description="Plastocyanin-like" evidence="4">
    <location>
        <begin position="268"/>
        <end position="351"/>
    </location>
</feature>
<dbReference type="InterPro" id="IPR011706">
    <property type="entry name" value="Cu-oxidase_C"/>
</dbReference>
<dbReference type="RefSeq" id="WP_072738924.1">
    <property type="nucleotide sequence ID" value="NZ_CP048813.1"/>
</dbReference>
<dbReference type="CDD" id="cd13870">
    <property type="entry name" value="CuRO_2_CopA_like_1"/>
    <property type="match status" value="1"/>
</dbReference>
<name>A0A1G8NP24_9NOCA</name>
<evidence type="ECO:0000313" key="7">
    <source>
        <dbReference type="EMBL" id="SDI81925.1"/>
    </source>
</evidence>
<dbReference type="PROSITE" id="PS00079">
    <property type="entry name" value="MULTICOPPER_OXIDASE1"/>
    <property type="match status" value="2"/>
</dbReference>
<feature type="domain" description="Plastocyanin-like" evidence="6">
    <location>
        <begin position="76"/>
        <end position="176"/>
    </location>
</feature>
<evidence type="ECO:0000256" key="1">
    <source>
        <dbReference type="ARBA" id="ARBA00022723"/>
    </source>
</evidence>
<dbReference type="InterPro" id="IPR045087">
    <property type="entry name" value="Cu-oxidase_fam"/>
</dbReference>
<sequence length="511" mass="54922">MASVTRRSFLLGSVLAGAGIVAACSGSGSPTGAPVQPTSNAVRRVEQARRRPGGQQVVSARLTPRPIEVDLGGRIVSTWGYDDTLPGPLIRARAGDLLRVEVDNQLPAETSVHWHGLALSNDMDGVPGLTQDPIAPGARFAYEFTVPDPGTYFYHSHSGLQLDRGLYGPLVIDDPNEPGGYDHEWIVVLDDWLDGTGRTPDDVARDLGIGAATGDSGNGGMGGMDHGAMDHGAMDMDGMDMGEETMLSPLLGGAGDVTYPHFLVGGRVPEDPIVFTATPGQRARIRFINAGADTAFRVALGGHRMTVTHTDGFPVVPQDTDALLLGMGERVDVLVTLGDGVFPLFAQAEGKTGHGQALVRTAVGELPAQTRPGELDRQVLLGIDLAPREYVRLAEKEHDVYHSVDMGGTMSPYRWTLNGRAHPDIPPLNVNEGQRVRMRMRNMSDMFHPMHLHGHTFALTDTGLLKDTVTIGPMRTVEIEFDTDNPGQWALHCHNAYHQEAGMMTTVSYLA</sequence>
<proteinExistence type="predicted"/>
<evidence type="ECO:0000259" key="4">
    <source>
        <dbReference type="Pfam" id="PF00394"/>
    </source>
</evidence>
<dbReference type="GO" id="GO:0016491">
    <property type="term" value="F:oxidoreductase activity"/>
    <property type="evidence" value="ECO:0007669"/>
    <property type="project" value="UniProtKB-KW"/>
</dbReference>
<dbReference type="CDD" id="cd13896">
    <property type="entry name" value="CuRO_3_CopA"/>
    <property type="match status" value="1"/>
</dbReference>
<gene>
    <name evidence="7" type="ORF">SAMN05444695_111127</name>
</gene>
<accession>A0A1G8NP24</accession>
<dbReference type="InterPro" id="IPR011707">
    <property type="entry name" value="Cu-oxidase-like_N"/>
</dbReference>
<evidence type="ECO:0000259" key="6">
    <source>
        <dbReference type="Pfam" id="PF07732"/>
    </source>
</evidence>
<dbReference type="CDD" id="cd13861">
    <property type="entry name" value="CuRO_1_CumA_like"/>
    <property type="match status" value="1"/>
</dbReference>
<protein>
    <submittedName>
        <fullName evidence="7">Multicopper oxidase with three cupredoxin domains (Includes cell division protein FtsP and spore coat protein CotA)</fullName>
    </submittedName>
</protein>
<dbReference type="Proteomes" id="UP000183263">
    <property type="component" value="Unassembled WGS sequence"/>
</dbReference>
<dbReference type="SUPFAM" id="SSF49503">
    <property type="entry name" value="Cupredoxins"/>
    <property type="match status" value="3"/>
</dbReference>
<dbReference type="Pfam" id="PF07732">
    <property type="entry name" value="Cu-oxidase_3"/>
    <property type="match status" value="1"/>
</dbReference>
<keyword evidence="7" id="KW-0946">Virion</keyword>
<reference evidence="7 8" key="1">
    <citation type="submission" date="2016-10" db="EMBL/GenBank/DDBJ databases">
        <authorList>
            <person name="de Groot N.N."/>
        </authorList>
    </citation>
    <scope>NUCLEOTIDE SEQUENCE [LARGE SCALE GENOMIC DNA]</scope>
    <source>
        <strain evidence="7 8">DSM 44892</strain>
    </source>
</reference>
<keyword evidence="7" id="KW-0167">Capsid protein</keyword>
<dbReference type="InterPro" id="IPR006311">
    <property type="entry name" value="TAT_signal"/>
</dbReference>
<dbReference type="PROSITE" id="PS00080">
    <property type="entry name" value="MULTICOPPER_OXIDASE2"/>
    <property type="match status" value="1"/>
</dbReference>
<keyword evidence="7" id="KW-0131">Cell cycle</keyword>
<dbReference type="InterPro" id="IPR001117">
    <property type="entry name" value="Cu-oxidase_2nd"/>
</dbReference>
<dbReference type="PROSITE" id="PS51318">
    <property type="entry name" value="TAT"/>
    <property type="match status" value="1"/>
</dbReference>
<evidence type="ECO:0000256" key="2">
    <source>
        <dbReference type="ARBA" id="ARBA00023002"/>
    </source>
</evidence>
<organism evidence="7 8">
    <name type="scientific">Rhodococcus triatomae</name>
    <dbReference type="NCBI Taxonomy" id="300028"/>
    <lineage>
        <taxon>Bacteria</taxon>
        <taxon>Bacillati</taxon>
        <taxon>Actinomycetota</taxon>
        <taxon>Actinomycetes</taxon>
        <taxon>Mycobacteriales</taxon>
        <taxon>Nocardiaceae</taxon>
        <taxon>Rhodococcus</taxon>
    </lineage>
</organism>
<dbReference type="OrthoDB" id="345021at2"/>
<evidence type="ECO:0000259" key="5">
    <source>
        <dbReference type="Pfam" id="PF07731"/>
    </source>
</evidence>
<keyword evidence="8" id="KW-1185">Reference proteome</keyword>
<evidence type="ECO:0000313" key="8">
    <source>
        <dbReference type="Proteomes" id="UP000183263"/>
    </source>
</evidence>
<dbReference type="EMBL" id="FNDN01000011">
    <property type="protein sequence ID" value="SDI81925.1"/>
    <property type="molecule type" value="Genomic_DNA"/>
</dbReference>
<dbReference type="Pfam" id="PF00394">
    <property type="entry name" value="Cu-oxidase"/>
    <property type="match status" value="1"/>
</dbReference>
<dbReference type="InterPro" id="IPR008972">
    <property type="entry name" value="Cupredoxin"/>
</dbReference>
<dbReference type="GO" id="GO:0005507">
    <property type="term" value="F:copper ion binding"/>
    <property type="evidence" value="ECO:0007669"/>
    <property type="project" value="InterPro"/>
</dbReference>
<dbReference type="Pfam" id="PF07731">
    <property type="entry name" value="Cu-oxidase_2"/>
    <property type="match status" value="1"/>
</dbReference>
<dbReference type="PANTHER" id="PTHR11709">
    <property type="entry name" value="MULTI-COPPER OXIDASE"/>
    <property type="match status" value="1"/>
</dbReference>
<dbReference type="InterPro" id="IPR033138">
    <property type="entry name" value="Cu_oxidase_CS"/>
</dbReference>
<dbReference type="InterPro" id="IPR034279">
    <property type="entry name" value="CuRO_3_CopA"/>
</dbReference>
<dbReference type="Gene3D" id="2.60.40.420">
    <property type="entry name" value="Cupredoxins - blue copper proteins"/>
    <property type="match status" value="3"/>
</dbReference>
<dbReference type="InterPro" id="IPR002355">
    <property type="entry name" value="Cu_oxidase_Cu_BS"/>
</dbReference>
<dbReference type="AlphaFoldDB" id="A0A1G8NP24"/>
<keyword evidence="1" id="KW-0479">Metal-binding</keyword>
<dbReference type="GO" id="GO:0051301">
    <property type="term" value="P:cell division"/>
    <property type="evidence" value="ECO:0007669"/>
    <property type="project" value="UniProtKB-KW"/>
</dbReference>
<dbReference type="PROSITE" id="PS51257">
    <property type="entry name" value="PROKAR_LIPOPROTEIN"/>
    <property type="match status" value="1"/>
</dbReference>